<comment type="caution">
    <text evidence="2">The sequence shown here is derived from an EMBL/GenBank/DDBJ whole genome shotgun (WGS) entry which is preliminary data.</text>
</comment>
<sequence>MVSLREMARADAERVPPVWLLPLLEAMFFVPCPEHPEASRATRSGGCNMFCTVCTGRARCHACIAADHAGHHVIQVGVQVRRSSNHNAVKVKDVEALLNVDGVQPYLINSENAVFLNPRPQSGNGRHGEHRCKDKDCDRALLDDAYHFCSLRCKPSRAVHQRFAEKVDTGEHPEASRSTRSGGCNFFCTVCTGRSLCHACIAGDHAGHHVIQVRKSSGHNVVKVKDVEALLNVDGVQPYLINSENAVFLNPRPQAGDGMAGEHRCKDCSRALRDKAYHFCSLRCKLECMEGDINISFAVQPASESESSEDETETDDDALFHPTKRLRKSASRSEGLGTGNRVEEDGAGTSAAPGHQ</sequence>
<dbReference type="PANTHER" id="PTHR31065">
    <property type="entry name" value="PLATZ TRANSCRIPTION FACTOR FAMILY PROTEIN"/>
    <property type="match status" value="1"/>
</dbReference>
<name>A0AAV5BVS1_ELECO</name>
<dbReference type="EMBL" id="BQKI01000003">
    <property type="protein sequence ID" value="GJM90420.1"/>
    <property type="molecule type" value="Genomic_DNA"/>
</dbReference>
<reference evidence="2" key="2">
    <citation type="submission" date="2021-12" db="EMBL/GenBank/DDBJ databases">
        <title>Resequencing data analysis of finger millet.</title>
        <authorList>
            <person name="Hatakeyama M."/>
            <person name="Aluri S."/>
            <person name="Balachadran M.T."/>
            <person name="Sivarajan S.R."/>
            <person name="Poveda L."/>
            <person name="Shimizu-Inatsugi R."/>
            <person name="Schlapbach R."/>
            <person name="Sreeman S.M."/>
            <person name="Shimizu K.K."/>
        </authorList>
    </citation>
    <scope>NUCLEOTIDE SEQUENCE</scope>
</reference>
<dbReference type="Pfam" id="PF04640">
    <property type="entry name" value="PLATZ"/>
    <property type="match status" value="2"/>
</dbReference>
<evidence type="ECO:0000313" key="2">
    <source>
        <dbReference type="EMBL" id="GJM90420.1"/>
    </source>
</evidence>
<organism evidence="2 3">
    <name type="scientific">Eleusine coracana subsp. coracana</name>
    <dbReference type="NCBI Taxonomy" id="191504"/>
    <lineage>
        <taxon>Eukaryota</taxon>
        <taxon>Viridiplantae</taxon>
        <taxon>Streptophyta</taxon>
        <taxon>Embryophyta</taxon>
        <taxon>Tracheophyta</taxon>
        <taxon>Spermatophyta</taxon>
        <taxon>Magnoliopsida</taxon>
        <taxon>Liliopsida</taxon>
        <taxon>Poales</taxon>
        <taxon>Poaceae</taxon>
        <taxon>PACMAD clade</taxon>
        <taxon>Chloridoideae</taxon>
        <taxon>Cynodonteae</taxon>
        <taxon>Eleusininae</taxon>
        <taxon>Eleusine</taxon>
    </lineage>
</organism>
<proteinExistence type="predicted"/>
<evidence type="ECO:0000256" key="1">
    <source>
        <dbReference type="SAM" id="MobiDB-lite"/>
    </source>
</evidence>
<feature type="compositionally biased region" description="Acidic residues" evidence="1">
    <location>
        <begin position="306"/>
        <end position="317"/>
    </location>
</feature>
<gene>
    <name evidence="2" type="primary">ga06698</name>
    <name evidence="2" type="ORF">PR202_ga06698</name>
</gene>
<dbReference type="InterPro" id="IPR006734">
    <property type="entry name" value="PLATZ"/>
</dbReference>
<dbReference type="AlphaFoldDB" id="A0AAV5BVS1"/>
<dbReference type="Proteomes" id="UP001054889">
    <property type="component" value="Unassembled WGS sequence"/>
</dbReference>
<protein>
    <recommendedName>
        <fullName evidence="4">PLATZ transcription factor family protein</fullName>
    </recommendedName>
</protein>
<reference evidence="2" key="1">
    <citation type="journal article" date="2018" name="DNA Res.">
        <title>Multiple hybrid de novo genome assembly of finger millet, an orphan allotetraploid crop.</title>
        <authorList>
            <person name="Hatakeyama M."/>
            <person name="Aluri S."/>
            <person name="Balachadran M.T."/>
            <person name="Sivarajan S.R."/>
            <person name="Patrignani A."/>
            <person name="Gruter S."/>
            <person name="Poveda L."/>
            <person name="Shimizu-Inatsugi R."/>
            <person name="Baeten J."/>
            <person name="Francoijs K.J."/>
            <person name="Nataraja K.N."/>
            <person name="Reddy Y.A.N."/>
            <person name="Phadnis S."/>
            <person name="Ravikumar R.L."/>
            <person name="Schlapbach R."/>
            <person name="Sreeman S.M."/>
            <person name="Shimizu K.K."/>
        </authorList>
    </citation>
    <scope>NUCLEOTIDE SEQUENCE</scope>
</reference>
<evidence type="ECO:0008006" key="4">
    <source>
        <dbReference type="Google" id="ProtNLM"/>
    </source>
</evidence>
<dbReference type="PANTHER" id="PTHR31065:SF49">
    <property type="entry name" value="PLATZ TRANSCRIPTION FACTOR FAMILY PROTEIN"/>
    <property type="match status" value="1"/>
</dbReference>
<accession>A0AAV5BVS1</accession>
<feature type="region of interest" description="Disordered" evidence="1">
    <location>
        <begin position="300"/>
        <end position="356"/>
    </location>
</feature>
<evidence type="ECO:0000313" key="3">
    <source>
        <dbReference type="Proteomes" id="UP001054889"/>
    </source>
</evidence>
<keyword evidence="3" id="KW-1185">Reference proteome</keyword>